<sequence length="85" mass="9570">NVKNEHLFDCAFQHYGFVKCERSEKIPACVVAQENATPPPTVQDLRRRITDVCASVTPAMLHNVQREIQSSVRMCIVANGERVSE</sequence>
<gene>
    <name evidence="2" type="ORF">AVEN_15980_1</name>
    <name evidence="1" type="ORF">AVEN_252179_1</name>
</gene>
<accession>A0A4Y1ZU73</accession>
<proteinExistence type="predicted"/>
<feature type="non-terminal residue" evidence="1">
    <location>
        <position position="1"/>
    </location>
</feature>
<keyword evidence="3" id="KW-1185">Reference proteome</keyword>
<name>A0A4Y1ZU73_ARAVE</name>
<organism evidence="1 3">
    <name type="scientific">Araneus ventricosus</name>
    <name type="common">Orbweaver spider</name>
    <name type="synonym">Epeira ventricosa</name>
    <dbReference type="NCBI Taxonomy" id="182803"/>
    <lineage>
        <taxon>Eukaryota</taxon>
        <taxon>Metazoa</taxon>
        <taxon>Ecdysozoa</taxon>
        <taxon>Arthropoda</taxon>
        <taxon>Chelicerata</taxon>
        <taxon>Arachnida</taxon>
        <taxon>Araneae</taxon>
        <taxon>Araneomorphae</taxon>
        <taxon>Entelegynae</taxon>
        <taxon>Araneoidea</taxon>
        <taxon>Araneidae</taxon>
        <taxon>Araneus</taxon>
    </lineage>
</organism>
<dbReference type="AlphaFoldDB" id="A0A4Y1ZU73"/>
<dbReference type="Proteomes" id="UP000499080">
    <property type="component" value="Unassembled WGS sequence"/>
</dbReference>
<evidence type="ECO:0000313" key="3">
    <source>
        <dbReference type="Proteomes" id="UP000499080"/>
    </source>
</evidence>
<comment type="caution">
    <text evidence="1">The sequence shown here is derived from an EMBL/GenBank/DDBJ whole genome shotgun (WGS) entry which is preliminary data.</text>
</comment>
<evidence type="ECO:0000313" key="1">
    <source>
        <dbReference type="EMBL" id="GBL68420.1"/>
    </source>
</evidence>
<dbReference type="EMBL" id="BGPR01078015">
    <property type="protein sequence ID" value="GBL68420.1"/>
    <property type="molecule type" value="Genomic_DNA"/>
</dbReference>
<dbReference type="OrthoDB" id="6726328at2759"/>
<dbReference type="EMBL" id="BGPR01074492">
    <property type="protein sequence ID" value="GBO46686.1"/>
    <property type="molecule type" value="Genomic_DNA"/>
</dbReference>
<evidence type="ECO:0000313" key="2">
    <source>
        <dbReference type="EMBL" id="GBO46686.1"/>
    </source>
</evidence>
<protein>
    <submittedName>
        <fullName evidence="1">Uncharacterized protein</fullName>
    </submittedName>
</protein>
<reference evidence="1 3" key="1">
    <citation type="journal article" date="2019" name="Sci. Rep.">
        <title>Orb-weaving spider Araneus ventricosus genome elucidates the spidroin gene catalogue.</title>
        <authorList>
            <person name="Kono N."/>
            <person name="Nakamura H."/>
            <person name="Ohtoshi R."/>
            <person name="Moran D.A.P."/>
            <person name="Shinohara A."/>
            <person name="Yoshida Y."/>
            <person name="Fujiwara M."/>
            <person name="Mori M."/>
            <person name="Tomita M."/>
            <person name="Arakawa K."/>
        </authorList>
    </citation>
    <scope>NUCLEOTIDE SEQUENCE [LARGE SCALE GENOMIC DNA]</scope>
</reference>